<dbReference type="Pfam" id="PF10282">
    <property type="entry name" value="Lactonase"/>
    <property type="match status" value="1"/>
</dbReference>
<dbReference type="InterPro" id="IPR050282">
    <property type="entry name" value="Cycloisomerase_2"/>
</dbReference>
<feature type="chain" id="PRO_5014393311" description="6-phosphogluconolactonase" evidence="2">
    <location>
        <begin position="18"/>
        <end position="388"/>
    </location>
</feature>
<evidence type="ECO:0000256" key="2">
    <source>
        <dbReference type="SAM" id="SignalP"/>
    </source>
</evidence>
<dbReference type="STRING" id="2082308.A0A2K1QKN4"/>
<evidence type="ECO:0008006" key="5">
    <source>
        <dbReference type="Google" id="ProtNLM"/>
    </source>
</evidence>
<sequence length="388" mass="40670">MRVNFLALLSLAGSASAVNLYASSYAGTVTSLSLLQSTNGTYSLKATSTIEGCGADPAWLTLDSAAGILYCSDEDVNERNSIITSYLTSETGALTQLSSVGTIWGPVSSVVYHDGLAVAQAHYLGSALTTFAVQDGQLQSLENFTFTQDGPGPNPVRQDAPHPHQAILDPTESFIAVPDLGSDLVRIFSINDDATLIESMPLKVAPGSGPRHGAFLDTGNATWFFLLSELANIVSTYRVAYGNGSLGFTEVFNASTYGNITAPAGAAGAELLISPDSMFLHTSSRNDSLFQIPNFDQSNSTLISSDTLQSWSINAATGQLSFVQLAAAGGRFPRQFSLNAEGSLAAVGLQSDGVVAILERNVETGVFGKFVASVNLGEEGVNAVVWDE</sequence>
<evidence type="ECO:0000256" key="1">
    <source>
        <dbReference type="ARBA" id="ARBA00005564"/>
    </source>
</evidence>
<dbReference type="OrthoDB" id="9972196at2759"/>
<proteinExistence type="inferred from homology"/>
<reference evidence="3 4" key="1">
    <citation type="submission" date="2017-06" db="EMBL/GenBank/DDBJ databases">
        <title>Draft genome sequence of a variant of Elsinoe murrayae.</title>
        <authorList>
            <person name="Cheng Q."/>
        </authorList>
    </citation>
    <scope>NUCLEOTIDE SEQUENCE [LARGE SCALE GENOMIC DNA]</scope>
    <source>
        <strain evidence="3 4">CQ-2017a</strain>
    </source>
</reference>
<dbReference type="SUPFAM" id="SSF51004">
    <property type="entry name" value="C-terminal (heme d1) domain of cytochrome cd1-nitrite reductase"/>
    <property type="match status" value="1"/>
</dbReference>
<comment type="caution">
    <text evidence="3">The sequence shown here is derived from an EMBL/GenBank/DDBJ whole genome shotgun (WGS) entry which is preliminary data.</text>
</comment>
<evidence type="ECO:0000313" key="4">
    <source>
        <dbReference type="Proteomes" id="UP000243797"/>
    </source>
</evidence>
<dbReference type="Proteomes" id="UP000243797">
    <property type="component" value="Unassembled WGS sequence"/>
</dbReference>
<comment type="similarity">
    <text evidence="1">Belongs to the cycloisomerase 2 family.</text>
</comment>
<evidence type="ECO:0000313" key="3">
    <source>
        <dbReference type="EMBL" id="PNS15439.1"/>
    </source>
</evidence>
<dbReference type="InterPro" id="IPR015943">
    <property type="entry name" value="WD40/YVTN_repeat-like_dom_sf"/>
</dbReference>
<dbReference type="Gene3D" id="2.130.10.10">
    <property type="entry name" value="YVTN repeat-like/Quinoprotein amine dehydrogenase"/>
    <property type="match status" value="1"/>
</dbReference>
<dbReference type="PANTHER" id="PTHR30344:SF1">
    <property type="entry name" value="6-PHOSPHOGLUCONOLACTONASE"/>
    <property type="match status" value="1"/>
</dbReference>
<protein>
    <recommendedName>
        <fullName evidence="5">6-phosphogluconolactonase</fullName>
    </recommendedName>
</protein>
<name>A0A2K1QKN4_9PEZI</name>
<gene>
    <name evidence="3" type="ORF">CAC42_698</name>
</gene>
<keyword evidence="2" id="KW-0732">Signal</keyword>
<dbReference type="InParanoid" id="A0A2K1QKN4"/>
<dbReference type="PANTHER" id="PTHR30344">
    <property type="entry name" value="6-PHOSPHOGLUCONOLACTONASE-RELATED"/>
    <property type="match status" value="1"/>
</dbReference>
<accession>A0A2K1QKN4</accession>
<dbReference type="GO" id="GO:0017057">
    <property type="term" value="F:6-phosphogluconolactonase activity"/>
    <property type="evidence" value="ECO:0007669"/>
    <property type="project" value="TreeGrafter"/>
</dbReference>
<dbReference type="InterPro" id="IPR019405">
    <property type="entry name" value="Lactonase_7-beta_prop"/>
</dbReference>
<dbReference type="AlphaFoldDB" id="A0A2K1QKN4"/>
<feature type="signal peptide" evidence="2">
    <location>
        <begin position="1"/>
        <end position="17"/>
    </location>
</feature>
<organism evidence="3 4">
    <name type="scientific">Sphaceloma murrayae</name>
    <dbReference type="NCBI Taxonomy" id="2082308"/>
    <lineage>
        <taxon>Eukaryota</taxon>
        <taxon>Fungi</taxon>
        <taxon>Dikarya</taxon>
        <taxon>Ascomycota</taxon>
        <taxon>Pezizomycotina</taxon>
        <taxon>Dothideomycetes</taxon>
        <taxon>Dothideomycetidae</taxon>
        <taxon>Myriangiales</taxon>
        <taxon>Elsinoaceae</taxon>
        <taxon>Sphaceloma</taxon>
    </lineage>
</organism>
<keyword evidence="4" id="KW-1185">Reference proteome</keyword>
<dbReference type="EMBL" id="NKHZ01000070">
    <property type="protein sequence ID" value="PNS15439.1"/>
    <property type="molecule type" value="Genomic_DNA"/>
</dbReference>
<dbReference type="InterPro" id="IPR011048">
    <property type="entry name" value="Haem_d1_sf"/>
</dbReference>